<dbReference type="AlphaFoldDB" id="A0A5S4EQ69"/>
<gene>
    <name evidence="2" type="ORF">ACCUM_3168</name>
</gene>
<proteinExistence type="predicted"/>
<organism evidence="2 3">
    <name type="scientific">Candidatus Accumulibacter phosphatis</name>
    <dbReference type="NCBI Taxonomy" id="327160"/>
    <lineage>
        <taxon>Bacteria</taxon>
        <taxon>Pseudomonadati</taxon>
        <taxon>Pseudomonadota</taxon>
        <taxon>Betaproteobacteria</taxon>
        <taxon>Candidatus Accumulibacter</taxon>
    </lineage>
</organism>
<dbReference type="EMBL" id="SWAD01000025">
    <property type="protein sequence ID" value="TMQ77448.1"/>
    <property type="molecule type" value="Genomic_DNA"/>
</dbReference>
<evidence type="ECO:0000313" key="3">
    <source>
        <dbReference type="Proteomes" id="UP000306324"/>
    </source>
</evidence>
<sequence>MSMVLATAISSRAVKASLHQTGGQAAEGERRAERQFGGEAALATMRPGLSEVEFDTGDHHEPRPTRRCRSATAPPPG</sequence>
<evidence type="ECO:0000313" key="2">
    <source>
        <dbReference type="EMBL" id="TMQ77448.1"/>
    </source>
</evidence>
<name>A0A5S4EQ69_9PROT</name>
<accession>A0A5S4EQ69</accession>
<feature type="region of interest" description="Disordered" evidence="1">
    <location>
        <begin position="44"/>
        <end position="77"/>
    </location>
</feature>
<protein>
    <submittedName>
        <fullName evidence="2">Uncharacterized protein</fullName>
    </submittedName>
</protein>
<dbReference type="Proteomes" id="UP000306324">
    <property type="component" value="Unassembled WGS sequence"/>
</dbReference>
<evidence type="ECO:0000256" key="1">
    <source>
        <dbReference type="SAM" id="MobiDB-lite"/>
    </source>
</evidence>
<reference evidence="2 3" key="1">
    <citation type="submission" date="2019-04" db="EMBL/GenBank/DDBJ databases">
        <title>A novel phosphate-accumulating bacterium identified in bioreactor for phosphate removal from wastewater.</title>
        <authorList>
            <person name="Kotlyarov R.Y."/>
            <person name="Beletsky A.V."/>
            <person name="Kallistova A.Y."/>
            <person name="Dorofeev A.G."/>
            <person name="Nikolaev Y.Y."/>
            <person name="Pimenov N.V."/>
            <person name="Ravin N.V."/>
            <person name="Mardanov A.V."/>
        </authorList>
    </citation>
    <scope>NUCLEOTIDE SEQUENCE [LARGE SCALE GENOMIC DNA]</scope>
    <source>
        <strain evidence="2 3">Bin19</strain>
    </source>
</reference>
<comment type="caution">
    <text evidence="2">The sequence shown here is derived from an EMBL/GenBank/DDBJ whole genome shotgun (WGS) entry which is preliminary data.</text>
</comment>
<keyword evidence="3" id="KW-1185">Reference proteome</keyword>